<dbReference type="Proteomes" id="UP000663828">
    <property type="component" value="Unassembled WGS sequence"/>
</dbReference>
<name>A0A815ZN59_ADIRI</name>
<accession>A0A815ZN59</accession>
<comment type="caution">
    <text evidence="2">The sequence shown here is derived from an EMBL/GenBank/DDBJ whole genome shotgun (WGS) entry which is preliminary data.</text>
</comment>
<proteinExistence type="predicted"/>
<sequence length="438" mass="48971">MAESNAKTDGQTIDGLSTLVSNCPVQPSLPSAEIRNSFEIVFMNISHTGWRTHRRREKLHNHACGIFLDVDFALGPDAFEDLLDLLDSDGEEYSSASPFLSRCLENSTDIFSATESNDMTKTIQSTDECSTIIKTSNSVLPIPRSTVEKSTNASLGQAISLSNSVAVTDLASNPLKLLHPLESTYRPRYKSDYFPQNGIVRRPRYVTDDHENHYVTLIMPHEYNRDLKTEYVRIALITTAVGNHEHYYSPYKFQTNHNDMKVPDQNPIYLPVQTINNSNSMKLQLVLIKSKLDQLYDAQPLKPFSDTTVTVGNLISNEKLSAKELITKYQLDKSHIAFTLCTKLPNGLYDIHPETTVISSMITETAAKTPASASTKPKQAAKDQVKSISCPNCKHCFNPNDVPAVKTERKRKAPVGHSSRTTTERSKARCMAKKRKTT</sequence>
<dbReference type="AlphaFoldDB" id="A0A815ZN59"/>
<gene>
    <name evidence="2" type="ORF">XAT740_LOCUS46125</name>
</gene>
<reference evidence="2" key="1">
    <citation type="submission" date="2021-02" db="EMBL/GenBank/DDBJ databases">
        <authorList>
            <person name="Nowell W R."/>
        </authorList>
    </citation>
    <scope>NUCLEOTIDE SEQUENCE</scope>
</reference>
<evidence type="ECO:0000313" key="3">
    <source>
        <dbReference type="Proteomes" id="UP000663828"/>
    </source>
</evidence>
<evidence type="ECO:0000256" key="1">
    <source>
        <dbReference type="SAM" id="MobiDB-lite"/>
    </source>
</evidence>
<keyword evidence="3" id="KW-1185">Reference proteome</keyword>
<protein>
    <submittedName>
        <fullName evidence="2">Uncharacterized protein</fullName>
    </submittedName>
</protein>
<evidence type="ECO:0000313" key="2">
    <source>
        <dbReference type="EMBL" id="CAF1586915.1"/>
    </source>
</evidence>
<organism evidence="2 3">
    <name type="scientific">Adineta ricciae</name>
    <name type="common">Rotifer</name>
    <dbReference type="NCBI Taxonomy" id="249248"/>
    <lineage>
        <taxon>Eukaryota</taxon>
        <taxon>Metazoa</taxon>
        <taxon>Spiralia</taxon>
        <taxon>Gnathifera</taxon>
        <taxon>Rotifera</taxon>
        <taxon>Eurotatoria</taxon>
        <taxon>Bdelloidea</taxon>
        <taxon>Adinetida</taxon>
        <taxon>Adinetidae</taxon>
        <taxon>Adineta</taxon>
    </lineage>
</organism>
<dbReference type="EMBL" id="CAJNOR010006139">
    <property type="protein sequence ID" value="CAF1586915.1"/>
    <property type="molecule type" value="Genomic_DNA"/>
</dbReference>
<feature type="region of interest" description="Disordered" evidence="1">
    <location>
        <begin position="401"/>
        <end position="438"/>
    </location>
</feature>
<feature type="compositionally biased region" description="Basic residues" evidence="1">
    <location>
        <begin position="428"/>
        <end position="438"/>
    </location>
</feature>